<gene>
    <name evidence="1" type="ORF">CAPTEDRAFT_216405</name>
</gene>
<dbReference type="OrthoDB" id="5798249at2759"/>
<keyword evidence="3" id="KW-1185">Reference proteome</keyword>
<proteinExistence type="predicted"/>
<dbReference type="HOGENOM" id="CLU_1338691_0_0_1"/>
<dbReference type="Proteomes" id="UP000014760">
    <property type="component" value="Unassembled WGS sequence"/>
</dbReference>
<reference evidence="1 3" key="2">
    <citation type="journal article" date="2013" name="Nature">
        <title>Insights into bilaterian evolution from three spiralian genomes.</title>
        <authorList>
            <person name="Simakov O."/>
            <person name="Marletaz F."/>
            <person name="Cho S.J."/>
            <person name="Edsinger-Gonzales E."/>
            <person name="Havlak P."/>
            <person name="Hellsten U."/>
            <person name="Kuo D.H."/>
            <person name="Larsson T."/>
            <person name="Lv J."/>
            <person name="Arendt D."/>
            <person name="Savage R."/>
            <person name="Osoegawa K."/>
            <person name="de Jong P."/>
            <person name="Grimwood J."/>
            <person name="Chapman J.A."/>
            <person name="Shapiro H."/>
            <person name="Aerts A."/>
            <person name="Otillar R.P."/>
            <person name="Terry A.Y."/>
            <person name="Boore J.L."/>
            <person name="Grigoriev I.V."/>
            <person name="Lindberg D.R."/>
            <person name="Seaver E.C."/>
            <person name="Weisblat D.A."/>
            <person name="Putnam N.H."/>
            <person name="Rokhsar D.S."/>
        </authorList>
    </citation>
    <scope>NUCLEOTIDE SEQUENCE</scope>
    <source>
        <strain evidence="1 3">I ESC-2004</strain>
    </source>
</reference>
<dbReference type="EMBL" id="AMQN01025854">
    <property type="status" value="NOT_ANNOTATED_CDS"/>
    <property type="molecule type" value="Genomic_DNA"/>
</dbReference>
<dbReference type="EMBL" id="KB305530">
    <property type="protein sequence ID" value="ELU00964.1"/>
    <property type="molecule type" value="Genomic_DNA"/>
</dbReference>
<organism evidence="1">
    <name type="scientific">Capitella teleta</name>
    <name type="common">Polychaete worm</name>
    <dbReference type="NCBI Taxonomy" id="283909"/>
    <lineage>
        <taxon>Eukaryota</taxon>
        <taxon>Metazoa</taxon>
        <taxon>Spiralia</taxon>
        <taxon>Lophotrochozoa</taxon>
        <taxon>Annelida</taxon>
        <taxon>Polychaeta</taxon>
        <taxon>Sedentaria</taxon>
        <taxon>Scolecida</taxon>
        <taxon>Capitellidae</taxon>
        <taxon>Capitella</taxon>
    </lineage>
</organism>
<evidence type="ECO:0000313" key="3">
    <source>
        <dbReference type="Proteomes" id="UP000014760"/>
    </source>
</evidence>
<name>R7U4U9_CAPTE</name>
<dbReference type="AlphaFoldDB" id="R7U4U9"/>
<dbReference type="EMBL" id="AMQN01025855">
    <property type="status" value="NOT_ANNOTATED_CDS"/>
    <property type="molecule type" value="Genomic_DNA"/>
</dbReference>
<dbReference type="EMBL" id="AMQN01025853">
    <property type="status" value="NOT_ANNOTATED_CDS"/>
    <property type="molecule type" value="Genomic_DNA"/>
</dbReference>
<reference evidence="2" key="3">
    <citation type="submission" date="2015-06" db="UniProtKB">
        <authorList>
            <consortium name="EnsemblMetazoa"/>
        </authorList>
    </citation>
    <scope>IDENTIFICATION</scope>
</reference>
<protein>
    <submittedName>
        <fullName evidence="1 2">Uncharacterized protein</fullName>
    </submittedName>
</protein>
<accession>R7U4U9</accession>
<sequence length="205" mass="23780">MAITSQCMLARLRLEPVRKKKQDTLPAETFKVAVSNNEERQKDGWNCGIFTLEFLTKDIGEPYRDHESLLPPLKGRLTLSKLLYEHSGANVDNANQWIVLWNPVVSKLNEMRPDPPARIAHTSIFADLCLKLHVLEVAHVYYQTQCGNLAQSRINNARYRYVAYRQFVMWIMDILLTWKKYPCTAVILCLHEDPGNLPVPRILWF</sequence>
<dbReference type="EnsemblMetazoa" id="CapteT216405">
    <property type="protein sequence ID" value="CapteP216405"/>
    <property type="gene ID" value="CapteG216405"/>
</dbReference>
<evidence type="ECO:0000313" key="2">
    <source>
        <dbReference type="EnsemblMetazoa" id="CapteP216405"/>
    </source>
</evidence>
<reference evidence="3" key="1">
    <citation type="submission" date="2012-12" db="EMBL/GenBank/DDBJ databases">
        <authorList>
            <person name="Hellsten U."/>
            <person name="Grimwood J."/>
            <person name="Chapman J.A."/>
            <person name="Shapiro H."/>
            <person name="Aerts A."/>
            <person name="Otillar R.P."/>
            <person name="Terry A.Y."/>
            <person name="Boore J.L."/>
            <person name="Simakov O."/>
            <person name="Marletaz F."/>
            <person name="Cho S.-J."/>
            <person name="Edsinger-Gonzales E."/>
            <person name="Havlak P."/>
            <person name="Kuo D.-H."/>
            <person name="Larsson T."/>
            <person name="Lv J."/>
            <person name="Arendt D."/>
            <person name="Savage R."/>
            <person name="Osoegawa K."/>
            <person name="de Jong P."/>
            <person name="Lindberg D.R."/>
            <person name="Seaver E.C."/>
            <person name="Weisblat D.A."/>
            <person name="Putnam N.H."/>
            <person name="Grigoriev I.V."/>
            <person name="Rokhsar D.S."/>
        </authorList>
    </citation>
    <scope>NUCLEOTIDE SEQUENCE</scope>
    <source>
        <strain evidence="3">I ESC-2004</strain>
    </source>
</reference>
<evidence type="ECO:0000313" key="1">
    <source>
        <dbReference type="EMBL" id="ELU00964.1"/>
    </source>
</evidence>